<dbReference type="EnsemblBacteria" id="ABF39796">
    <property type="protein sequence ID" value="ABF39796"/>
    <property type="gene ID" value="Acid345_0791"/>
</dbReference>
<dbReference type="AlphaFoldDB" id="Q1ITK4"/>
<evidence type="ECO:0008006" key="4">
    <source>
        <dbReference type="Google" id="ProtNLM"/>
    </source>
</evidence>
<feature type="chain" id="PRO_5004191252" description="Lipoprotein" evidence="1">
    <location>
        <begin position="23"/>
        <end position="253"/>
    </location>
</feature>
<evidence type="ECO:0000313" key="2">
    <source>
        <dbReference type="EMBL" id="ABF39796.1"/>
    </source>
</evidence>
<name>Q1ITK4_KORVE</name>
<keyword evidence="1" id="KW-0732">Signal</keyword>
<reference evidence="2 3" key="1">
    <citation type="journal article" date="2009" name="Appl. Environ. Microbiol.">
        <title>Three genomes from the phylum Acidobacteria provide insight into the lifestyles of these microorganisms in soils.</title>
        <authorList>
            <person name="Ward N.L."/>
            <person name="Challacombe J.F."/>
            <person name="Janssen P.H."/>
            <person name="Henrissat B."/>
            <person name="Coutinho P.M."/>
            <person name="Wu M."/>
            <person name="Xie G."/>
            <person name="Haft D.H."/>
            <person name="Sait M."/>
            <person name="Badger J."/>
            <person name="Barabote R.D."/>
            <person name="Bradley B."/>
            <person name="Brettin T.S."/>
            <person name="Brinkac L.M."/>
            <person name="Bruce D."/>
            <person name="Creasy T."/>
            <person name="Daugherty S.C."/>
            <person name="Davidsen T.M."/>
            <person name="DeBoy R.T."/>
            <person name="Detter J.C."/>
            <person name="Dodson R.J."/>
            <person name="Durkin A.S."/>
            <person name="Ganapathy A."/>
            <person name="Gwinn-Giglio M."/>
            <person name="Han C.S."/>
            <person name="Khouri H."/>
            <person name="Kiss H."/>
            <person name="Kothari S.P."/>
            <person name="Madupu R."/>
            <person name="Nelson K.E."/>
            <person name="Nelson W.C."/>
            <person name="Paulsen I."/>
            <person name="Penn K."/>
            <person name="Ren Q."/>
            <person name="Rosovitz M.J."/>
            <person name="Selengut J.D."/>
            <person name="Shrivastava S."/>
            <person name="Sullivan S.A."/>
            <person name="Tapia R."/>
            <person name="Thompson L.S."/>
            <person name="Watkins K.L."/>
            <person name="Yang Q."/>
            <person name="Yu C."/>
            <person name="Zafar N."/>
            <person name="Zhou L."/>
            <person name="Kuske C.R."/>
        </authorList>
    </citation>
    <scope>NUCLEOTIDE SEQUENCE [LARGE SCALE GENOMIC DNA]</scope>
    <source>
        <strain evidence="2 3">Ellin345</strain>
    </source>
</reference>
<dbReference type="EMBL" id="CP000360">
    <property type="protein sequence ID" value="ABF39796.1"/>
    <property type="molecule type" value="Genomic_DNA"/>
</dbReference>
<protein>
    <recommendedName>
        <fullName evidence="4">Lipoprotein</fullName>
    </recommendedName>
</protein>
<dbReference type="KEGG" id="aba:Acid345_0791"/>
<feature type="signal peptide" evidence="1">
    <location>
        <begin position="1"/>
        <end position="22"/>
    </location>
</feature>
<keyword evidence="3" id="KW-1185">Reference proteome</keyword>
<dbReference type="RefSeq" id="WP_011521598.1">
    <property type="nucleotide sequence ID" value="NC_008009.1"/>
</dbReference>
<dbReference type="HOGENOM" id="CLU_1097456_0_0_0"/>
<evidence type="ECO:0000256" key="1">
    <source>
        <dbReference type="SAM" id="SignalP"/>
    </source>
</evidence>
<evidence type="ECO:0000313" key="3">
    <source>
        <dbReference type="Proteomes" id="UP000002432"/>
    </source>
</evidence>
<accession>Q1ITK4</accession>
<dbReference type="OrthoDB" id="115803at2"/>
<dbReference type="Proteomes" id="UP000002432">
    <property type="component" value="Chromosome"/>
</dbReference>
<organism evidence="2 3">
    <name type="scientific">Koribacter versatilis (strain Ellin345)</name>
    <dbReference type="NCBI Taxonomy" id="204669"/>
    <lineage>
        <taxon>Bacteria</taxon>
        <taxon>Pseudomonadati</taxon>
        <taxon>Acidobacteriota</taxon>
        <taxon>Terriglobia</taxon>
        <taxon>Terriglobales</taxon>
        <taxon>Candidatus Korobacteraceae</taxon>
        <taxon>Candidatus Korobacter</taxon>
    </lineage>
</organism>
<proteinExistence type="predicted"/>
<gene>
    <name evidence="2" type="ordered locus">Acid345_0791</name>
</gene>
<sequence length="253" mass="27312">MKLSAIHFAAIAVIMCPLMVHSQQDALPSAPSAVAAQRGFEMATETTFIVMPAHDASLSSSHLNTEQKFKSFVEQQFSPAATFSSALTAGFHPSWNSGQVNETYAGRVSNVIEDQTEQGFFTKFLLPTVLHQDPRYHPSTSANAVSRAAYAISRVVIGRTDSGHATLNTSELTGAVLATAIPTVYHPIRQYDAAQTAGRAAGGIATDAGMNLIREFWPDVRECMMDHGPRMVQNLVTKIGPRPQTTPNQSPIN</sequence>